<organism evidence="7 8">
    <name type="scientific">Corynebacterium mycetoides</name>
    <dbReference type="NCBI Taxonomy" id="38302"/>
    <lineage>
        <taxon>Bacteria</taxon>
        <taxon>Bacillati</taxon>
        <taxon>Actinomycetota</taxon>
        <taxon>Actinomycetes</taxon>
        <taxon>Mycobacteriales</taxon>
        <taxon>Corynebacteriaceae</taxon>
        <taxon>Corynebacterium</taxon>
    </lineage>
</organism>
<dbReference type="EMBL" id="LT629700">
    <property type="protein sequence ID" value="SDM05751.1"/>
    <property type="molecule type" value="Genomic_DNA"/>
</dbReference>
<dbReference type="STRING" id="38302.SAMN04488535_1746"/>
<dbReference type="OrthoDB" id="3837866at2"/>
<evidence type="ECO:0000256" key="6">
    <source>
        <dbReference type="ARBA" id="ARBA00023136"/>
    </source>
</evidence>
<protein>
    <submittedName>
        <fullName evidence="7">Multicomponent Na+:H+ antiporter subunit E</fullName>
    </submittedName>
</protein>
<reference evidence="8" key="1">
    <citation type="submission" date="2016-10" db="EMBL/GenBank/DDBJ databases">
        <authorList>
            <person name="Varghese N."/>
            <person name="Submissions S."/>
        </authorList>
    </citation>
    <scope>NUCLEOTIDE SEQUENCE [LARGE SCALE GENOMIC DNA]</scope>
    <source>
        <strain evidence="8">DSM 20632</strain>
    </source>
</reference>
<keyword evidence="4" id="KW-0812">Transmembrane</keyword>
<comment type="similarity">
    <text evidence="2">Belongs to the CPA3 antiporters (TC 2.A.63) subunit E family.</text>
</comment>
<evidence type="ECO:0000256" key="2">
    <source>
        <dbReference type="ARBA" id="ARBA00006228"/>
    </source>
</evidence>
<dbReference type="RefSeq" id="WP_092151303.1">
    <property type="nucleotide sequence ID" value="NZ_LT629700.1"/>
</dbReference>
<dbReference type="GO" id="GO:0005886">
    <property type="term" value="C:plasma membrane"/>
    <property type="evidence" value="ECO:0007669"/>
    <property type="project" value="UniProtKB-SubCell"/>
</dbReference>
<evidence type="ECO:0000256" key="1">
    <source>
        <dbReference type="ARBA" id="ARBA00004651"/>
    </source>
</evidence>
<sequence>MKDFLTWPFRILGFWAWYAKEFAVANVAVIKDVVTVGNDATPSIVRLECLSFTEGFYTLLASLITITPGTLVVGAGDTTSKGVRVMYVHALYYTDMDELRADLREMEERMLKGLMLRPKLNKEATL</sequence>
<dbReference type="Proteomes" id="UP000199350">
    <property type="component" value="Chromosome I"/>
</dbReference>
<proteinExistence type="inferred from homology"/>
<dbReference type="AlphaFoldDB" id="A0A1G9Q4S2"/>
<dbReference type="GO" id="GO:0008324">
    <property type="term" value="F:monoatomic cation transmembrane transporter activity"/>
    <property type="evidence" value="ECO:0007669"/>
    <property type="project" value="InterPro"/>
</dbReference>
<keyword evidence="3" id="KW-1003">Cell membrane</keyword>
<evidence type="ECO:0000313" key="7">
    <source>
        <dbReference type="EMBL" id="SDM05751.1"/>
    </source>
</evidence>
<dbReference type="PANTHER" id="PTHR34584">
    <property type="entry name" value="NA(+)/H(+) ANTIPORTER SUBUNIT E1"/>
    <property type="match status" value="1"/>
</dbReference>
<comment type="subcellular location">
    <subcellularLocation>
        <location evidence="1">Cell membrane</location>
        <topology evidence="1">Multi-pass membrane protein</topology>
    </subcellularLocation>
</comment>
<dbReference type="Pfam" id="PF01899">
    <property type="entry name" value="MNHE"/>
    <property type="match status" value="1"/>
</dbReference>
<dbReference type="InterPro" id="IPR002758">
    <property type="entry name" value="Cation_antiport_E"/>
</dbReference>
<dbReference type="PANTHER" id="PTHR34584:SF1">
    <property type="entry name" value="NA(+)_H(+) ANTIPORTER SUBUNIT E1"/>
    <property type="match status" value="1"/>
</dbReference>
<evidence type="ECO:0000256" key="3">
    <source>
        <dbReference type="ARBA" id="ARBA00022475"/>
    </source>
</evidence>
<keyword evidence="8" id="KW-1185">Reference proteome</keyword>
<keyword evidence="6" id="KW-0472">Membrane</keyword>
<keyword evidence="5" id="KW-1133">Transmembrane helix</keyword>
<accession>A0A1G9Q4S2</accession>
<evidence type="ECO:0000313" key="8">
    <source>
        <dbReference type="Proteomes" id="UP000199350"/>
    </source>
</evidence>
<gene>
    <name evidence="7" type="ORF">SAMN04488535_1746</name>
</gene>
<evidence type="ECO:0000256" key="5">
    <source>
        <dbReference type="ARBA" id="ARBA00022989"/>
    </source>
</evidence>
<name>A0A1G9Q4S2_9CORY</name>
<evidence type="ECO:0000256" key="4">
    <source>
        <dbReference type="ARBA" id="ARBA00022692"/>
    </source>
</evidence>